<dbReference type="InterPro" id="IPR026093">
    <property type="entry name" value="MGARP"/>
</dbReference>
<feature type="compositionally biased region" description="Low complexity" evidence="1">
    <location>
        <begin position="27"/>
        <end position="45"/>
    </location>
</feature>
<accession>A0AAN6PXK0</accession>
<feature type="compositionally biased region" description="Basic and acidic residues" evidence="1">
    <location>
        <begin position="507"/>
        <end position="556"/>
    </location>
</feature>
<reference evidence="3" key="1">
    <citation type="journal article" date="2023" name="Mol. Phylogenet. Evol.">
        <title>Genome-scale phylogeny and comparative genomics of the fungal order Sordariales.</title>
        <authorList>
            <person name="Hensen N."/>
            <person name="Bonometti L."/>
            <person name="Westerberg I."/>
            <person name="Brannstrom I.O."/>
            <person name="Guillou S."/>
            <person name="Cros-Aarteil S."/>
            <person name="Calhoun S."/>
            <person name="Haridas S."/>
            <person name="Kuo A."/>
            <person name="Mondo S."/>
            <person name="Pangilinan J."/>
            <person name="Riley R."/>
            <person name="LaButti K."/>
            <person name="Andreopoulos B."/>
            <person name="Lipzen A."/>
            <person name="Chen C."/>
            <person name="Yan M."/>
            <person name="Daum C."/>
            <person name="Ng V."/>
            <person name="Clum A."/>
            <person name="Steindorff A."/>
            <person name="Ohm R.A."/>
            <person name="Martin F."/>
            <person name="Silar P."/>
            <person name="Natvig D.O."/>
            <person name="Lalanne C."/>
            <person name="Gautier V."/>
            <person name="Ament-Velasquez S.L."/>
            <person name="Kruys A."/>
            <person name="Hutchinson M.I."/>
            <person name="Powell A.J."/>
            <person name="Barry K."/>
            <person name="Miller A.N."/>
            <person name="Grigoriev I.V."/>
            <person name="Debuchy R."/>
            <person name="Gladieux P."/>
            <person name="Hiltunen Thoren M."/>
            <person name="Johannesson H."/>
        </authorList>
    </citation>
    <scope>NUCLEOTIDE SEQUENCE</scope>
    <source>
        <strain evidence="3">CBS 757.83</strain>
    </source>
</reference>
<evidence type="ECO:0000313" key="4">
    <source>
        <dbReference type="Proteomes" id="UP001305647"/>
    </source>
</evidence>
<dbReference type="Proteomes" id="UP001305647">
    <property type="component" value="Unassembled WGS sequence"/>
</dbReference>
<feature type="region of interest" description="Disordered" evidence="1">
    <location>
        <begin position="1"/>
        <end position="140"/>
    </location>
</feature>
<name>A0AAN6PXK0_9PEZI</name>
<dbReference type="PANTHER" id="PTHR22910">
    <property type="entry name" value="PROTEIN MGARP"/>
    <property type="match status" value="1"/>
</dbReference>
<dbReference type="SUPFAM" id="SSF63748">
    <property type="entry name" value="Tudor/PWWP/MBT"/>
    <property type="match status" value="1"/>
</dbReference>
<dbReference type="PROSITE" id="PS50812">
    <property type="entry name" value="PWWP"/>
    <property type="match status" value="1"/>
</dbReference>
<feature type="compositionally biased region" description="Polar residues" evidence="1">
    <location>
        <begin position="344"/>
        <end position="355"/>
    </location>
</feature>
<feature type="compositionally biased region" description="Basic and acidic residues" evidence="1">
    <location>
        <begin position="378"/>
        <end position="403"/>
    </location>
</feature>
<sequence length="575" mass="62155">MAGENGRATPPADSAPAAAVDNKDGAVAETKVAAAESAPAPAAAEATEESSDKAAKASTEQPAEQAEDKPDVEMTDAAAPAEPAQEAAAVLRDNAEDAGAEQADEPTAGPAADKSKEKRKSIGSATPKGKKLNKKASKPRMLHLDANPGDHYFVKLKGHPQWPVIICDEDMLPASLLKSRPVTAKRADGTYREDYADGGKNVADRTFPVMYLHTNEFGWVPNTELIELDPATVLDVKMDKMRKTLQAAHHLASENHPLSFYKEVLQNYQEELIEQEKAKAAKAATPKSKKSKAVSEEDEDVEMEDAGEASETPAKDKKTKKRKAEESAETPQRSESVKKPKIKLTTSATPKATNGATATPKSTKAAEAKSSKAKPKKKEAEEKKEAAAPKEPELSAEEKHQRKEKEVLFLRHKLQKGLLTRNVEPKDEEMKLMSDYVTKLEGFPDLEVSIIRATKINKVLKALLKLEHIPKEDEFKFKPRSQALLDKWNKLLASDATPAESNGTCKGEAKGNGVKDKSEAEEPAKAKEESKEAPKEESKDEPKEADKPGETSEAAEKPAAAAEENKAAEAVEASA</sequence>
<proteinExistence type="predicted"/>
<feature type="region of interest" description="Disordered" evidence="1">
    <location>
        <begin position="278"/>
        <end position="403"/>
    </location>
</feature>
<evidence type="ECO:0000259" key="2">
    <source>
        <dbReference type="PROSITE" id="PS50812"/>
    </source>
</evidence>
<feature type="compositionally biased region" description="Low complexity" evidence="1">
    <location>
        <begin position="77"/>
        <end position="89"/>
    </location>
</feature>
<dbReference type="PANTHER" id="PTHR22910:SF6">
    <property type="entry name" value="PROTEIN MGARP"/>
    <property type="match status" value="1"/>
</dbReference>
<comment type="caution">
    <text evidence="3">The sequence shown here is derived from an EMBL/GenBank/DDBJ whole genome shotgun (WGS) entry which is preliminary data.</text>
</comment>
<feature type="compositionally biased region" description="Low complexity" evidence="1">
    <location>
        <begin position="8"/>
        <end position="19"/>
    </location>
</feature>
<reference evidence="3" key="2">
    <citation type="submission" date="2023-05" db="EMBL/GenBank/DDBJ databases">
        <authorList>
            <consortium name="Lawrence Berkeley National Laboratory"/>
            <person name="Steindorff A."/>
            <person name="Hensen N."/>
            <person name="Bonometti L."/>
            <person name="Westerberg I."/>
            <person name="Brannstrom I.O."/>
            <person name="Guillou S."/>
            <person name="Cros-Aarteil S."/>
            <person name="Calhoun S."/>
            <person name="Haridas S."/>
            <person name="Kuo A."/>
            <person name="Mondo S."/>
            <person name="Pangilinan J."/>
            <person name="Riley R."/>
            <person name="Labutti K."/>
            <person name="Andreopoulos B."/>
            <person name="Lipzen A."/>
            <person name="Chen C."/>
            <person name="Yanf M."/>
            <person name="Daum C."/>
            <person name="Ng V."/>
            <person name="Clum A."/>
            <person name="Ohm R."/>
            <person name="Martin F."/>
            <person name="Silar P."/>
            <person name="Natvig D."/>
            <person name="Lalanne C."/>
            <person name="Gautier V."/>
            <person name="Ament-Velasquez S.L."/>
            <person name="Kruys A."/>
            <person name="Hutchinson M.I."/>
            <person name="Powell A.J."/>
            <person name="Barry K."/>
            <person name="Miller A.N."/>
            <person name="Grigoriev I.V."/>
            <person name="Debuchy R."/>
            <person name="Gladieux P."/>
            <person name="Thoren M.H."/>
            <person name="Johannesson H."/>
        </authorList>
    </citation>
    <scope>NUCLEOTIDE SEQUENCE</scope>
    <source>
        <strain evidence="3">CBS 757.83</strain>
    </source>
</reference>
<keyword evidence="4" id="KW-1185">Reference proteome</keyword>
<dbReference type="EMBL" id="MU863646">
    <property type="protein sequence ID" value="KAK4099789.1"/>
    <property type="molecule type" value="Genomic_DNA"/>
</dbReference>
<evidence type="ECO:0000313" key="3">
    <source>
        <dbReference type="EMBL" id="KAK4099789.1"/>
    </source>
</evidence>
<feature type="compositionally biased region" description="Basic residues" evidence="1">
    <location>
        <begin position="128"/>
        <end position="140"/>
    </location>
</feature>
<dbReference type="GO" id="GO:0005739">
    <property type="term" value="C:mitochondrion"/>
    <property type="evidence" value="ECO:0007669"/>
    <property type="project" value="InterPro"/>
</dbReference>
<dbReference type="Pfam" id="PF00855">
    <property type="entry name" value="PWWP"/>
    <property type="match status" value="1"/>
</dbReference>
<evidence type="ECO:0000256" key="1">
    <source>
        <dbReference type="SAM" id="MobiDB-lite"/>
    </source>
</evidence>
<organism evidence="3 4">
    <name type="scientific">Parathielavia hyrcaniae</name>
    <dbReference type="NCBI Taxonomy" id="113614"/>
    <lineage>
        <taxon>Eukaryota</taxon>
        <taxon>Fungi</taxon>
        <taxon>Dikarya</taxon>
        <taxon>Ascomycota</taxon>
        <taxon>Pezizomycotina</taxon>
        <taxon>Sordariomycetes</taxon>
        <taxon>Sordariomycetidae</taxon>
        <taxon>Sordariales</taxon>
        <taxon>Chaetomiaceae</taxon>
        <taxon>Parathielavia</taxon>
    </lineage>
</organism>
<dbReference type="AlphaFoldDB" id="A0AAN6PXK0"/>
<dbReference type="SMART" id="SM00293">
    <property type="entry name" value="PWWP"/>
    <property type="match status" value="1"/>
</dbReference>
<gene>
    <name evidence="3" type="ORF">N658DRAFT_487379</name>
</gene>
<feature type="compositionally biased region" description="Acidic residues" evidence="1">
    <location>
        <begin position="296"/>
        <end position="308"/>
    </location>
</feature>
<dbReference type="Gene3D" id="2.30.30.140">
    <property type="match status" value="1"/>
</dbReference>
<feature type="region of interest" description="Disordered" evidence="1">
    <location>
        <begin position="495"/>
        <end position="575"/>
    </location>
</feature>
<protein>
    <recommendedName>
        <fullName evidence="2">PWWP domain-containing protein</fullName>
    </recommendedName>
</protein>
<dbReference type="InterPro" id="IPR000313">
    <property type="entry name" value="PWWP_dom"/>
</dbReference>
<feature type="domain" description="PWWP" evidence="2">
    <location>
        <begin position="148"/>
        <end position="231"/>
    </location>
</feature>